<proteinExistence type="predicted"/>
<name>A0A1F7SNX8_9BACT</name>
<dbReference type="Gene3D" id="3.30.420.150">
    <property type="entry name" value="Exopolyphosphatase. Domain 2"/>
    <property type="match status" value="1"/>
</dbReference>
<sequence length="314" mass="34874">MKTYGAIDIGTNSVLLLIGRIDKNKHIEPIHEDLKVTRIGKGVYDTKLIKNEAMTKTLSVLKDYIDKCKKSGAENIKVVGTSALRMAENSSAFLNLVKNETDIIVEVISGKKEAELSFLGAVSGIEDKGINTTIIDIGGGSTEIIFGADDKIQYSKSLEIGSVRLTEKFLKSDPVEENEVRNIREAIKNNLKQIPPRPPLAKGGWGDLPNKDNLLIGVAGTVTTLAQIDLKIPGYDRLKIENWKLKSENLKRIISVLKKKDMDERKKIIGLEPDRADVIIAGAIILEEIINYLKFYELHVSTRGLRYGVMMEMI</sequence>
<dbReference type="Gene3D" id="3.30.420.40">
    <property type="match status" value="1"/>
</dbReference>
<dbReference type="GO" id="GO:0016462">
    <property type="term" value="F:pyrophosphatase activity"/>
    <property type="evidence" value="ECO:0007669"/>
    <property type="project" value="TreeGrafter"/>
</dbReference>
<feature type="domain" description="Ppx/GppA phosphatase N-terminal" evidence="1">
    <location>
        <begin position="23"/>
        <end position="313"/>
    </location>
</feature>
<comment type="caution">
    <text evidence="2">The sequence shown here is derived from an EMBL/GenBank/DDBJ whole genome shotgun (WGS) entry which is preliminary data.</text>
</comment>
<dbReference type="PANTHER" id="PTHR30005:SF0">
    <property type="entry name" value="RETROGRADE REGULATION PROTEIN 2"/>
    <property type="match status" value="1"/>
</dbReference>
<gene>
    <name evidence="2" type="ORF">A3G31_01470</name>
</gene>
<accession>A0A1F7SNX8</accession>
<dbReference type="InterPro" id="IPR003695">
    <property type="entry name" value="Ppx_GppA_N"/>
</dbReference>
<protein>
    <recommendedName>
        <fullName evidence="1">Ppx/GppA phosphatase N-terminal domain-containing protein</fullName>
    </recommendedName>
</protein>
<evidence type="ECO:0000259" key="1">
    <source>
        <dbReference type="Pfam" id="PF02541"/>
    </source>
</evidence>
<dbReference type="EMBL" id="MGDI01000001">
    <property type="protein sequence ID" value="OGL55463.1"/>
    <property type="molecule type" value="Genomic_DNA"/>
</dbReference>
<evidence type="ECO:0000313" key="3">
    <source>
        <dbReference type="Proteomes" id="UP000178082"/>
    </source>
</evidence>
<dbReference type="Pfam" id="PF02541">
    <property type="entry name" value="Ppx-GppA"/>
    <property type="match status" value="1"/>
</dbReference>
<dbReference type="STRING" id="1817883.A3G31_01470"/>
<dbReference type="Proteomes" id="UP000178082">
    <property type="component" value="Unassembled WGS sequence"/>
</dbReference>
<dbReference type="InterPro" id="IPR050273">
    <property type="entry name" value="GppA/Ppx_hydrolase"/>
</dbReference>
<dbReference type="PANTHER" id="PTHR30005">
    <property type="entry name" value="EXOPOLYPHOSPHATASE"/>
    <property type="match status" value="1"/>
</dbReference>
<reference evidence="2 3" key="1">
    <citation type="journal article" date="2016" name="Nat. Commun.">
        <title>Thousands of microbial genomes shed light on interconnected biogeochemical processes in an aquifer system.</title>
        <authorList>
            <person name="Anantharaman K."/>
            <person name="Brown C.T."/>
            <person name="Hug L.A."/>
            <person name="Sharon I."/>
            <person name="Castelle C.J."/>
            <person name="Probst A.J."/>
            <person name="Thomas B.C."/>
            <person name="Singh A."/>
            <person name="Wilkins M.J."/>
            <person name="Karaoz U."/>
            <person name="Brodie E.L."/>
            <person name="Williams K.H."/>
            <person name="Hubbard S.S."/>
            <person name="Banfield J.F."/>
        </authorList>
    </citation>
    <scope>NUCLEOTIDE SEQUENCE [LARGE SCALE GENOMIC DNA]</scope>
</reference>
<dbReference type="CDD" id="cd24054">
    <property type="entry name" value="ASKHA_NBD_AaPPX-GppA_MtPPX2-like"/>
    <property type="match status" value="1"/>
</dbReference>
<evidence type="ECO:0000313" key="2">
    <source>
        <dbReference type="EMBL" id="OGL55463.1"/>
    </source>
</evidence>
<dbReference type="SUPFAM" id="SSF53067">
    <property type="entry name" value="Actin-like ATPase domain"/>
    <property type="match status" value="2"/>
</dbReference>
<organism evidence="2 3">
    <name type="scientific">Candidatus Schekmanbacteria bacterium RIFCSPLOWO2_12_FULL_38_15</name>
    <dbReference type="NCBI Taxonomy" id="1817883"/>
    <lineage>
        <taxon>Bacteria</taxon>
        <taxon>Candidatus Schekmaniibacteriota</taxon>
    </lineage>
</organism>
<dbReference type="AlphaFoldDB" id="A0A1F7SNX8"/>
<dbReference type="InterPro" id="IPR043129">
    <property type="entry name" value="ATPase_NBD"/>
</dbReference>